<sequence>MSSAPFSSMPVEALRSIFEPAIEGDDMFVFALAHVCRSFREAARRSPSLWTTVRVSAGNRHAKALVDVFLARSGILPLVVAISCPSAPTMTETTARKQRILSVVGALRAHQQRLRSLVLTVDNIESAHATINLCIGPAPELVQLVVTVVQTGPGQSEELDGLQHAFQPCPNLRILTLGLCRLPLGLSSVVPRPYATLTTLTLEGVRGRDSDLKAQLEMVPNLRHLACVHWHITVQDAVGNPVILESLETLTVVDKFYGTSGLAIIDSLTTPALVHLSLHALFDGNVECEYATVAIDFADDDMRCKVGEAVVGYLERSGWPSLLTLKLEHCEMLGIDMICILDNAWRLQELYLAGNIRIDVFKHLAGPGEAQGQLCTPYLHTLNVTDVPLLPSWIEDVAYGRRDAAALGRCPELEVNANGCGDIHGWNRIRWDVMELKVTWS</sequence>
<dbReference type="OrthoDB" id="3181259at2759"/>
<accession>A0A165R057</accession>
<gene>
    <name evidence="1" type="ORF">EXIGLDRAFT_690881</name>
</gene>
<dbReference type="Gene3D" id="3.80.10.10">
    <property type="entry name" value="Ribonuclease Inhibitor"/>
    <property type="match status" value="1"/>
</dbReference>
<keyword evidence="2" id="KW-1185">Reference proteome</keyword>
<dbReference type="EMBL" id="KV425882">
    <property type="protein sequence ID" value="KZW04304.1"/>
    <property type="molecule type" value="Genomic_DNA"/>
</dbReference>
<dbReference type="STRING" id="1314781.A0A165R057"/>
<name>A0A165R057_EXIGL</name>
<proteinExistence type="predicted"/>
<reference evidence="1 2" key="1">
    <citation type="journal article" date="2016" name="Mol. Biol. Evol.">
        <title>Comparative Genomics of Early-Diverging Mushroom-Forming Fungi Provides Insights into the Origins of Lignocellulose Decay Capabilities.</title>
        <authorList>
            <person name="Nagy L.G."/>
            <person name="Riley R."/>
            <person name="Tritt A."/>
            <person name="Adam C."/>
            <person name="Daum C."/>
            <person name="Floudas D."/>
            <person name="Sun H."/>
            <person name="Yadav J.S."/>
            <person name="Pangilinan J."/>
            <person name="Larsson K.H."/>
            <person name="Matsuura K."/>
            <person name="Barry K."/>
            <person name="Labutti K."/>
            <person name="Kuo R."/>
            <person name="Ohm R.A."/>
            <person name="Bhattacharya S.S."/>
            <person name="Shirouzu T."/>
            <person name="Yoshinaga Y."/>
            <person name="Martin F.M."/>
            <person name="Grigoriev I.V."/>
            <person name="Hibbett D.S."/>
        </authorList>
    </citation>
    <scope>NUCLEOTIDE SEQUENCE [LARGE SCALE GENOMIC DNA]</scope>
    <source>
        <strain evidence="1 2">HHB12029</strain>
    </source>
</reference>
<evidence type="ECO:0000313" key="1">
    <source>
        <dbReference type="EMBL" id="KZW04304.1"/>
    </source>
</evidence>
<dbReference type="InParanoid" id="A0A165R057"/>
<organism evidence="1 2">
    <name type="scientific">Exidia glandulosa HHB12029</name>
    <dbReference type="NCBI Taxonomy" id="1314781"/>
    <lineage>
        <taxon>Eukaryota</taxon>
        <taxon>Fungi</taxon>
        <taxon>Dikarya</taxon>
        <taxon>Basidiomycota</taxon>
        <taxon>Agaricomycotina</taxon>
        <taxon>Agaricomycetes</taxon>
        <taxon>Auriculariales</taxon>
        <taxon>Exidiaceae</taxon>
        <taxon>Exidia</taxon>
    </lineage>
</organism>
<evidence type="ECO:0000313" key="2">
    <source>
        <dbReference type="Proteomes" id="UP000077266"/>
    </source>
</evidence>
<dbReference type="InterPro" id="IPR032675">
    <property type="entry name" value="LRR_dom_sf"/>
</dbReference>
<dbReference type="SUPFAM" id="SSF52047">
    <property type="entry name" value="RNI-like"/>
    <property type="match status" value="1"/>
</dbReference>
<dbReference type="Proteomes" id="UP000077266">
    <property type="component" value="Unassembled WGS sequence"/>
</dbReference>
<protein>
    <submittedName>
        <fullName evidence="1">Uncharacterized protein</fullName>
    </submittedName>
</protein>
<dbReference type="AlphaFoldDB" id="A0A165R057"/>